<organism evidence="1 2">
    <name type="scientific">Corynebacterium choanae</name>
    <dbReference type="NCBI Taxonomy" id="1862358"/>
    <lineage>
        <taxon>Bacteria</taxon>
        <taxon>Bacillati</taxon>
        <taxon>Actinomycetota</taxon>
        <taxon>Actinomycetes</taxon>
        <taxon>Mycobacteriales</taxon>
        <taxon>Corynebacteriaceae</taxon>
        <taxon>Corynebacterium</taxon>
    </lineage>
</organism>
<gene>
    <name evidence="1" type="ORF">CCHOA_00270</name>
</gene>
<dbReference type="AlphaFoldDB" id="A0A3G6J3I6"/>
<dbReference type="Proteomes" id="UP000269019">
    <property type="component" value="Chromosome"/>
</dbReference>
<name>A0A3G6J3I6_9CORY</name>
<proteinExistence type="predicted"/>
<accession>A0A3G6J3I6</accession>
<evidence type="ECO:0000313" key="2">
    <source>
        <dbReference type="Proteomes" id="UP000269019"/>
    </source>
</evidence>
<sequence>MIDLIWWCEEIFCRGLGDMSNPCWPPRLCVLLCCIRTCRSDGDIPGTGLRNGQNVNQETVTATGVVEGSGSVNNTPYWCPSDR</sequence>
<evidence type="ECO:0000313" key="1">
    <source>
        <dbReference type="EMBL" id="AZA12486.1"/>
    </source>
</evidence>
<dbReference type="KEGG" id="ccho:CCHOA_00270"/>
<keyword evidence="2" id="KW-1185">Reference proteome</keyword>
<protein>
    <submittedName>
        <fullName evidence="1">Uncharacterized protein</fullName>
    </submittedName>
</protein>
<reference evidence="1 2" key="1">
    <citation type="submission" date="2018-11" db="EMBL/GenBank/DDBJ databases">
        <authorList>
            <person name="Kleinhagauer T."/>
            <person name="Glaeser S.P."/>
            <person name="Spergser J."/>
            <person name="Ruckert C."/>
            <person name="Kaempfer P."/>
            <person name="Busse H.-J."/>
        </authorList>
    </citation>
    <scope>NUCLEOTIDE SEQUENCE [LARGE SCALE GENOMIC DNA]</scope>
    <source>
        <strain evidence="1 2">200CH</strain>
    </source>
</reference>
<dbReference type="EMBL" id="CP033896">
    <property type="protein sequence ID" value="AZA12486.1"/>
    <property type="molecule type" value="Genomic_DNA"/>
</dbReference>